<organism evidence="1 2">
    <name type="scientific">Aegilops tauschii subsp. strangulata</name>
    <name type="common">Goatgrass</name>
    <dbReference type="NCBI Taxonomy" id="200361"/>
    <lineage>
        <taxon>Eukaryota</taxon>
        <taxon>Viridiplantae</taxon>
        <taxon>Streptophyta</taxon>
        <taxon>Embryophyta</taxon>
        <taxon>Tracheophyta</taxon>
        <taxon>Spermatophyta</taxon>
        <taxon>Magnoliopsida</taxon>
        <taxon>Liliopsida</taxon>
        <taxon>Poales</taxon>
        <taxon>Poaceae</taxon>
        <taxon>BOP clade</taxon>
        <taxon>Pooideae</taxon>
        <taxon>Triticodae</taxon>
        <taxon>Triticeae</taxon>
        <taxon>Triticinae</taxon>
        <taxon>Aegilops</taxon>
    </lineage>
</organism>
<reference evidence="1" key="4">
    <citation type="submission" date="2019-03" db="UniProtKB">
        <authorList>
            <consortium name="EnsemblPlants"/>
        </authorList>
    </citation>
    <scope>IDENTIFICATION</scope>
</reference>
<sequence>LAVDTLGRLFRRAHDTGILQPLHPRRPISAISLYADDVMLFYHATTSDIAAVKEILNLFGRASGLKVNYAKSSATVLHGEQGAPEMITGLGCSTAALPVTYLGIPLTTRRPSAGQLQPLVDKVARRLPTWKAWLMNRAGRLALVKSVLSAIPVHQLLAF</sequence>
<dbReference type="PANTHER" id="PTHR33116:SF78">
    <property type="entry name" value="OS12G0587133 PROTEIN"/>
    <property type="match status" value="1"/>
</dbReference>
<dbReference type="PANTHER" id="PTHR33116">
    <property type="entry name" value="REVERSE TRANSCRIPTASE ZINC-BINDING DOMAIN-CONTAINING PROTEIN-RELATED-RELATED"/>
    <property type="match status" value="1"/>
</dbReference>
<accession>A0A453BHE5</accession>
<protein>
    <submittedName>
        <fullName evidence="1">Uncharacterized protein</fullName>
    </submittedName>
</protein>
<proteinExistence type="predicted"/>
<reference evidence="2" key="2">
    <citation type="journal article" date="2017" name="Nat. Plants">
        <title>The Aegilops tauschii genome reveals multiple impacts of transposons.</title>
        <authorList>
            <person name="Zhao G."/>
            <person name="Zou C."/>
            <person name="Li K."/>
            <person name="Wang K."/>
            <person name="Li T."/>
            <person name="Gao L."/>
            <person name="Zhang X."/>
            <person name="Wang H."/>
            <person name="Yang Z."/>
            <person name="Liu X."/>
            <person name="Jiang W."/>
            <person name="Mao L."/>
            <person name="Kong X."/>
            <person name="Jiao Y."/>
            <person name="Jia J."/>
        </authorList>
    </citation>
    <scope>NUCLEOTIDE SEQUENCE [LARGE SCALE GENOMIC DNA]</scope>
    <source>
        <strain evidence="2">cv. AL8/78</strain>
    </source>
</reference>
<dbReference type="EnsemblPlants" id="AET2Gv20508100.4">
    <property type="protein sequence ID" value="AET2Gv20508100.4"/>
    <property type="gene ID" value="AET2Gv20508100"/>
</dbReference>
<reference evidence="1" key="5">
    <citation type="journal article" date="2021" name="G3 (Bethesda)">
        <title>Aegilops tauschii genome assembly Aet v5.0 features greater sequence contiguity and improved annotation.</title>
        <authorList>
            <person name="Wang L."/>
            <person name="Zhu T."/>
            <person name="Rodriguez J.C."/>
            <person name="Deal K.R."/>
            <person name="Dubcovsky J."/>
            <person name="McGuire P.E."/>
            <person name="Lux T."/>
            <person name="Spannagl M."/>
            <person name="Mayer K.F.X."/>
            <person name="Baldrich P."/>
            <person name="Meyers B.C."/>
            <person name="Huo N."/>
            <person name="Gu Y.Q."/>
            <person name="Zhou H."/>
            <person name="Devos K.M."/>
            <person name="Bennetzen J.L."/>
            <person name="Unver T."/>
            <person name="Budak H."/>
            <person name="Gulick P.J."/>
            <person name="Galiba G."/>
            <person name="Kalapos B."/>
            <person name="Nelson D.R."/>
            <person name="Li P."/>
            <person name="You F.M."/>
            <person name="Luo M.C."/>
            <person name="Dvorak J."/>
        </authorList>
    </citation>
    <scope>NUCLEOTIDE SEQUENCE [LARGE SCALE GENOMIC DNA]</scope>
    <source>
        <strain evidence="1">cv. AL8/78</strain>
    </source>
</reference>
<dbReference type="AlphaFoldDB" id="A0A453BHE5"/>
<evidence type="ECO:0000313" key="1">
    <source>
        <dbReference type="EnsemblPlants" id="AET2Gv20508100.4"/>
    </source>
</evidence>
<reference evidence="2" key="1">
    <citation type="journal article" date="2014" name="Science">
        <title>Ancient hybridizations among the ancestral genomes of bread wheat.</title>
        <authorList>
            <consortium name="International Wheat Genome Sequencing Consortium,"/>
            <person name="Marcussen T."/>
            <person name="Sandve S.R."/>
            <person name="Heier L."/>
            <person name="Spannagl M."/>
            <person name="Pfeifer M."/>
            <person name="Jakobsen K.S."/>
            <person name="Wulff B.B."/>
            <person name="Steuernagel B."/>
            <person name="Mayer K.F."/>
            <person name="Olsen O.A."/>
        </authorList>
    </citation>
    <scope>NUCLEOTIDE SEQUENCE [LARGE SCALE GENOMIC DNA]</scope>
    <source>
        <strain evidence="2">cv. AL8/78</strain>
    </source>
</reference>
<name>A0A453BHE5_AEGTS</name>
<dbReference type="Proteomes" id="UP000015105">
    <property type="component" value="Chromosome 2D"/>
</dbReference>
<evidence type="ECO:0000313" key="2">
    <source>
        <dbReference type="Proteomes" id="UP000015105"/>
    </source>
</evidence>
<reference evidence="1" key="3">
    <citation type="journal article" date="2017" name="Nature">
        <title>Genome sequence of the progenitor of the wheat D genome Aegilops tauschii.</title>
        <authorList>
            <person name="Luo M.C."/>
            <person name="Gu Y.Q."/>
            <person name="Puiu D."/>
            <person name="Wang H."/>
            <person name="Twardziok S.O."/>
            <person name="Deal K.R."/>
            <person name="Huo N."/>
            <person name="Zhu T."/>
            <person name="Wang L."/>
            <person name="Wang Y."/>
            <person name="McGuire P.E."/>
            <person name="Liu S."/>
            <person name="Long H."/>
            <person name="Ramasamy R.K."/>
            <person name="Rodriguez J.C."/>
            <person name="Van S.L."/>
            <person name="Yuan L."/>
            <person name="Wang Z."/>
            <person name="Xia Z."/>
            <person name="Xiao L."/>
            <person name="Anderson O.D."/>
            <person name="Ouyang S."/>
            <person name="Liang Y."/>
            <person name="Zimin A.V."/>
            <person name="Pertea G."/>
            <person name="Qi P."/>
            <person name="Bennetzen J.L."/>
            <person name="Dai X."/>
            <person name="Dawson M.W."/>
            <person name="Muller H.G."/>
            <person name="Kugler K."/>
            <person name="Rivarola-Duarte L."/>
            <person name="Spannagl M."/>
            <person name="Mayer K.F.X."/>
            <person name="Lu F.H."/>
            <person name="Bevan M.W."/>
            <person name="Leroy P."/>
            <person name="Li P."/>
            <person name="You F.M."/>
            <person name="Sun Q."/>
            <person name="Liu Z."/>
            <person name="Lyons E."/>
            <person name="Wicker T."/>
            <person name="Salzberg S.L."/>
            <person name="Devos K.M."/>
            <person name="Dvorak J."/>
        </authorList>
    </citation>
    <scope>NUCLEOTIDE SEQUENCE [LARGE SCALE GENOMIC DNA]</scope>
    <source>
        <strain evidence="1">cv. AL8/78</strain>
    </source>
</reference>
<keyword evidence="2" id="KW-1185">Reference proteome</keyword>
<dbReference type="Gramene" id="AET2Gv20508100.4">
    <property type="protein sequence ID" value="AET2Gv20508100.4"/>
    <property type="gene ID" value="AET2Gv20508100"/>
</dbReference>